<comment type="caution">
    <text evidence="2">The sequence shown here is derived from an EMBL/GenBank/DDBJ whole genome shotgun (WGS) entry which is preliminary data.</text>
</comment>
<organism evidence="2 3">
    <name type="scientific">Roridomyces roridus</name>
    <dbReference type="NCBI Taxonomy" id="1738132"/>
    <lineage>
        <taxon>Eukaryota</taxon>
        <taxon>Fungi</taxon>
        <taxon>Dikarya</taxon>
        <taxon>Basidiomycota</taxon>
        <taxon>Agaricomycotina</taxon>
        <taxon>Agaricomycetes</taxon>
        <taxon>Agaricomycetidae</taxon>
        <taxon>Agaricales</taxon>
        <taxon>Marasmiineae</taxon>
        <taxon>Mycenaceae</taxon>
        <taxon>Roridomyces</taxon>
    </lineage>
</organism>
<sequence length="409" mass="45922">MTADLFPSHAPSEPLDSLLSQLELGSEDQLHIVRRLPLDILGEIFNHLRQDTRTIWVLGSVCKTWRAATFSLPAIWSNIERGLPLRVIATHLERSQASALSIHVGPLETTALQLLIPHSPRWDSVKLQMGGSGLALLDQIHGRIPFLRRVDFYDYVARPKVCRAFEIAPRLSEVSLMGSMPLVLPWAQIQRAFIGLQDIDLALQQLQLAVSLVELKLMTFVGVPSSIAHIELPRLRKLFVNNTSLLGVLLCPSLEELFLHDDAESTLVIPFLQQSTCRLRRLTSRTSSAPDILSILINAPSLCELRLTGKCSLPDLLPQLMSHQTDRPLGPELRHLTLNGIKTDDDCVSVVEMMQSRPALSLCVFNYKKGKLSRRGLETLNRFKGFEVEWLTADAAKSRYHSWQDEFPS</sequence>
<dbReference type="AlphaFoldDB" id="A0AAD7CDP5"/>
<dbReference type="InterPro" id="IPR001810">
    <property type="entry name" value="F-box_dom"/>
</dbReference>
<dbReference type="Pfam" id="PF12937">
    <property type="entry name" value="F-box-like"/>
    <property type="match status" value="1"/>
</dbReference>
<dbReference type="Gene3D" id="1.20.1280.50">
    <property type="match status" value="1"/>
</dbReference>
<evidence type="ECO:0000313" key="3">
    <source>
        <dbReference type="Proteomes" id="UP001221142"/>
    </source>
</evidence>
<dbReference type="InterPro" id="IPR036047">
    <property type="entry name" value="F-box-like_dom_sf"/>
</dbReference>
<dbReference type="PANTHER" id="PTHR38926:SF5">
    <property type="entry name" value="F-BOX AND LEUCINE-RICH REPEAT PROTEIN 6"/>
    <property type="match status" value="1"/>
</dbReference>
<protein>
    <recommendedName>
        <fullName evidence="1">F-box domain-containing protein</fullName>
    </recommendedName>
</protein>
<name>A0AAD7CDP5_9AGAR</name>
<proteinExistence type="predicted"/>
<dbReference type="SUPFAM" id="SSF52047">
    <property type="entry name" value="RNI-like"/>
    <property type="match status" value="1"/>
</dbReference>
<evidence type="ECO:0000259" key="1">
    <source>
        <dbReference type="Pfam" id="PF12937"/>
    </source>
</evidence>
<keyword evidence="3" id="KW-1185">Reference proteome</keyword>
<dbReference type="PANTHER" id="PTHR38926">
    <property type="entry name" value="F-BOX DOMAIN CONTAINING PROTEIN, EXPRESSED"/>
    <property type="match status" value="1"/>
</dbReference>
<dbReference type="EMBL" id="JARKIF010000003">
    <property type="protein sequence ID" value="KAJ7644411.1"/>
    <property type="molecule type" value="Genomic_DNA"/>
</dbReference>
<gene>
    <name evidence="2" type="ORF">FB45DRAFT_1053177</name>
</gene>
<reference evidence="2" key="1">
    <citation type="submission" date="2023-03" db="EMBL/GenBank/DDBJ databases">
        <title>Massive genome expansion in bonnet fungi (Mycena s.s.) driven by repeated elements and novel gene families across ecological guilds.</title>
        <authorList>
            <consortium name="Lawrence Berkeley National Laboratory"/>
            <person name="Harder C.B."/>
            <person name="Miyauchi S."/>
            <person name="Viragh M."/>
            <person name="Kuo A."/>
            <person name="Thoen E."/>
            <person name="Andreopoulos B."/>
            <person name="Lu D."/>
            <person name="Skrede I."/>
            <person name="Drula E."/>
            <person name="Henrissat B."/>
            <person name="Morin E."/>
            <person name="Kohler A."/>
            <person name="Barry K."/>
            <person name="LaButti K."/>
            <person name="Morin E."/>
            <person name="Salamov A."/>
            <person name="Lipzen A."/>
            <person name="Mereny Z."/>
            <person name="Hegedus B."/>
            <person name="Baldrian P."/>
            <person name="Stursova M."/>
            <person name="Weitz H."/>
            <person name="Taylor A."/>
            <person name="Grigoriev I.V."/>
            <person name="Nagy L.G."/>
            <person name="Martin F."/>
            <person name="Kauserud H."/>
        </authorList>
    </citation>
    <scope>NUCLEOTIDE SEQUENCE</scope>
    <source>
        <strain evidence="2">9284</strain>
    </source>
</reference>
<dbReference type="Proteomes" id="UP001221142">
    <property type="component" value="Unassembled WGS sequence"/>
</dbReference>
<accession>A0AAD7CDP5</accession>
<dbReference type="SUPFAM" id="SSF81383">
    <property type="entry name" value="F-box domain"/>
    <property type="match status" value="1"/>
</dbReference>
<evidence type="ECO:0000313" key="2">
    <source>
        <dbReference type="EMBL" id="KAJ7644411.1"/>
    </source>
</evidence>
<feature type="domain" description="F-box" evidence="1">
    <location>
        <begin position="34"/>
        <end position="79"/>
    </location>
</feature>